<evidence type="ECO:0000256" key="3">
    <source>
        <dbReference type="ARBA" id="ARBA00022833"/>
    </source>
</evidence>
<name>A0A1Z4JQK4_LEPBY</name>
<dbReference type="Gene3D" id="3.30.2320.50">
    <property type="match status" value="1"/>
</dbReference>
<dbReference type="PANTHER" id="PTHR34535:SF3">
    <property type="entry name" value="HYDROGENASE MATURATION FACTOR HYPA"/>
    <property type="match status" value="1"/>
</dbReference>
<dbReference type="InterPro" id="IPR000688">
    <property type="entry name" value="HypA/HybF"/>
</dbReference>
<keyword evidence="3" id="KW-0862">Zinc</keyword>
<accession>A0A1Z4JQK4</accession>
<dbReference type="Pfam" id="PF01155">
    <property type="entry name" value="HypA"/>
    <property type="match status" value="1"/>
</dbReference>
<organism evidence="4 5">
    <name type="scientific">Leptolyngbya boryana NIES-2135</name>
    <dbReference type="NCBI Taxonomy" id="1973484"/>
    <lineage>
        <taxon>Bacteria</taxon>
        <taxon>Bacillati</taxon>
        <taxon>Cyanobacteriota</taxon>
        <taxon>Cyanophyceae</taxon>
        <taxon>Leptolyngbyales</taxon>
        <taxon>Leptolyngbyaceae</taxon>
        <taxon>Leptolyngbya group</taxon>
        <taxon>Leptolyngbya</taxon>
    </lineage>
</organism>
<dbReference type="EMBL" id="AP018203">
    <property type="protein sequence ID" value="BAY59022.1"/>
    <property type="molecule type" value="Genomic_DNA"/>
</dbReference>
<gene>
    <name evidence="4" type="ORF">NIES2135_58980</name>
</gene>
<dbReference type="AlphaFoldDB" id="A0A1Z4JQK4"/>
<dbReference type="PANTHER" id="PTHR34535">
    <property type="entry name" value="HYDROGENASE MATURATION FACTOR HYPA"/>
    <property type="match status" value="1"/>
</dbReference>
<evidence type="ECO:0000256" key="1">
    <source>
        <dbReference type="ARBA" id="ARBA00022596"/>
    </source>
</evidence>
<evidence type="ECO:0000313" key="4">
    <source>
        <dbReference type="EMBL" id="BAY59022.1"/>
    </source>
</evidence>
<keyword evidence="2" id="KW-0479">Metal-binding</keyword>
<sequence length="93" mass="10399">MHEASLMSHLIQTIEAIAQEQNATKILAVKVRLGALSHFSPEHFTYHFVIASRHTLMEGARLEIETSDDLTDPIAQDVVLESLDMEINEALQS</sequence>
<keyword evidence="5" id="KW-1185">Reference proteome</keyword>
<evidence type="ECO:0000313" key="5">
    <source>
        <dbReference type="Proteomes" id="UP000217895"/>
    </source>
</evidence>
<dbReference type="GO" id="GO:0016151">
    <property type="term" value="F:nickel cation binding"/>
    <property type="evidence" value="ECO:0007669"/>
    <property type="project" value="InterPro"/>
</dbReference>
<protein>
    <submittedName>
        <fullName evidence="4">Hydrogenase nickel insertion protein</fullName>
    </submittedName>
</protein>
<proteinExistence type="predicted"/>
<reference evidence="4 5" key="1">
    <citation type="submission" date="2017-06" db="EMBL/GenBank/DDBJ databases">
        <title>Genome sequencing of cyanobaciteial culture collection at National Institute for Environmental Studies (NIES).</title>
        <authorList>
            <person name="Hirose Y."/>
            <person name="Shimura Y."/>
            <person name="Fujisawa T."/>
            <person name="Nakamura Y."/>
            <person name="Kawachi M."/>
        </authorList>
    </citation>
    <scope>NUCLEOTIDE SEQUENCE [LARGE SCALE GENOMIC DNA]</scope>
    <source>
        <strain evidence="4 5">NIES-2135</strain>
    </source>
</reference>
<dbReference type="GO" id="GO:0008270">
    <property type="term" value="F:zinc ion binding"/>
    <property type="evidence" value="ECO:0007669"/>
    <property type="project" value="TreeGrafter"/>
</dbReference>
<keyword evidence="1" id="KW-0533">Nickel</keyword>
<dbReference type="Proteomes" id="UP000217895">
    <property type="component" value="Chromosome"/>
</dbReference>
<dbReference type="GO" id="GO:0051604">
    <property type="term" value="P:protein maturation"/>
    <property type="evidence" value="ECO:0007669"/>
    <property type="project" value="InterPro"/>
</dbReference>
<evidence type="ECO:0000256" key="2">
    <source>
        <dbReference type="ARBA" id="ARBA00022723"/>
    </source>
</evidence>